<feature type="region of interest" description="Disordered" evidence="1">
    <location>
        <begin position="781"/>
        <end position="837"/>
    </location>
</feature>
<dbReference type="STRING" id="45607.A0A2T0FPY8"/>
<name>A0A2T0FPY8_9ASCO</name>
<feature type="compositionally biased region" description="Basic and acidic residues" evidence="1">
    <location>
        <begin position="509"/>
        <end position="521"/>
    </location>
</feature>
<sequence length="1071" mass="117776">MDNNQFQRAMPGPPMPNLDGQKWVSPPQFNGAPGQDHEESSGTPEPRSRPMRGRPRQSRPAGASTGSPSSSHPGQPSNGRPNVPNAQPNSPQGASLRPPRRPQPPQPPQPGGGPSPARRHPQRPQPPQPPQPVVGSTFSRSNKKKGTWKGLFFKLFLAYSAFLLLFTCPPTQPLTDDMPCLCRKLHNRIDDLRPFYSQHLAPHINPQLERPVVQKAKTVVVPFVHRAVDASSGFYNSKVRPHLESAASKILTAAENQAQPQLAKLQPHLAAAFSKAQELKSKFVDPAFQKSLKYHEQYGKPALDRADAFVQTKVRPHVNQAAAIGAHHGQLYWAVFRKWFHEHVVLSVLRFYSQTVLPSIDKIRDRLNSRTENAAQQVAGISIEPFAQEATPEPPVPTSLDAEVTPALEVEFGVPEPMSVVEEPAAPKSTFVEHEIPPVEVHMPDIPAAPKASEETLYDADQVASALDSAPEPPTKDIPEEAIEEYIEELKEKAKSESEPVIEFNTPVEEPKVETKADPAKRVVRPSKVSNKPGKPVPHPSNVNDKPVKPVAEPSKINFEAKASTEKIKLSWAARVDRTAQSALKTLQKDVEASCKEILASSKPQFVKLLREISQYGESKVEELTKIVDDVENDETVYEDDNIVNEFTLAADHINELSNDVRGQALTVAEKALERTEELRKQTLEALDDFFDVILLEAGRQSVDDEEDEFAKWKEYHQLKEHLNSVRSGIEAHDIDMEVINASLREPQQAAILMAQEFMNHVNSLRAKTQFLVQQRLLQKRSAEEESEDKPESSSISAQEVSATPKVAESTLEAEPTPNTTSEVVIPAAASPEDVDETGAEDLEEEYVETVISTRFHTQTIVKEVELPETEVPEVPEVVIQTMPIKSDPEEAGAPEAVIQTVPIETDPEEPEIPEAVIQTVPIDIPQAKTGSEPSATASPQKAETFSEPEVVIQTVPIVADPEEVEASSSKAVIQTAPIEVDSEDVVQTTTSETEPQSAIQTVSSQSESSSAPSVSSVSSQEEPQPVSSAEPVETVWEDKTPPFQYVGTEVEDPVTVYETQVVTKVVHDDL</sequence>
<dbReference type="AlphaFoldDB" id="A0A2T0FPY8"/>
<keyword evidence="4" id="KW-1185">Reference proteome</keyword>
<dbReference type="Proteomes" id="UP000238350">
    <property type="component" value="Unassembled WGS sequence"/>
</dbReference>
<feature type="compositionally biased region" description="Polar residues" evidence="1">
    <location>
        <begin position="929"/>
        <end position="944"/>
    </location>
</feature>
<organism evidence="3 4">
    <name type="scientific">Wickerhamiella sorbophila</name>
    <dbReference type="NCBI Taxonomy" id="45607"/>
    <lineage>
        <taxon>Eukaryota</taxon>
        <taxon>Fungi</taxon>
        <taxon>Dikarya</taxon>
        <taxon>Ascomycota</taxon>
        <taxon>Saccharomycotina</taxon>
        <taxon>Dipodascomycetes</taxon>
        <taxon>Dipodascales</taxon>
        <taxon>Trichomonascaceae</taxon>
        <taxon>Wickerhamiella</taxon>
    </lineage>
</organism>
<dbReference type="PANTHER" id="PTHR48125:SF12">
    <property type="entry name" value="AT HOOK TRANSCRIPTION FACTOR FAMILY-RELATED"/>
    <property type="match status" value="1"/>
</dbReference>
<feature type="compositionally biased region" description="Pro residues" evidence="1">
    <location>
        <begin position="123"/>
        <end position="132"/>
    </location>
</feature>
<feature type="compositionally biased region" description="Low complexity" evidence="1">
    <location>
        <begin position="58"/>
        <end position="79"/>
    </location>
</feature>
<gene>
    <name evidence="3" type="ORF">B9G98_04683</name>
</gene>
<evidence type="ECO:0000256" key="2">
    <source>
        <dbReference type="SAM" id="Phobius"/>
    </source>
</evidence>
<feature type="transmembrane region" description="Helical" evidence="2">
    <location>
        <begin position="150"/>
        <end position="167"/>
    </location>
</feature>
<dbReference type="RefSeq" id="XP_024667008.1">
    <property type="nucleotide sequence ID" value="XM_024811240.1"/>
</dbReference>
<protein>
    <submittedName>
        <fullName evidence="3">Outer spore wall assembly protein SHE10</fullName>
    </submittedName>
</protein>
<dbReference type="OrthoDB" id="3260408at2759"/>
<comment type="caution">
    <text evidence="3">The sequence shown here is derived from an EMBL/GenBank/DDBJ whole genome shotgun (WGS) entry which is preliminary data.</text>
</comment>
<dbReference type="GeneID" id="36518431"/>
<reference evidence="3 4" key="1">
    <citation type="submission" date="2017-04" db="EMBL/GenBank/DDBJ databases">
        <title>Genome sequencing of [Candida] sorbophila.</title>
        <authorList>
            <person name="Ahn J.O."/>
        </authorList>
    </citation>
    <scope>NUCLEOTIDE SEQUENCE [LARGE SCALE GENOMIC DNA]</scope>
    <source>
        <strain evidence="3 4">DS02</strain>
    </source>
</reference>
<evidence type="ECO:0000313" key="4">
    <source>
        <dbReference type="Proteomes" id="UP000238350"/>
    </source>
</evidence>
<feature type="compositionally biased region" description="Polar residues" evidence="1">
    <location>
        <begin position="84"/>
        <end position="93"/>
    </location>
</feature>
<evidence type="ECO:0000256" key="1">
    <source>
        <dbReference type="SAM" id="MobiDB-lite"/>
    </source>
</evidence>
<dbReference type="EMBL" id="NDIQ01000022">
    <property type="protein sequence ID" value="PRT57063.1"/>
    <property type="molecule type" value="Genomic_DNA"/>
</dbReference>
<keyword evidence="2" id="KW-1133">Transmembrane helix</keyword>
<evidence type="ECO:0000313" key="3">
    <source>
        <dbReference type="EMBL" id="PRT57063.1"/>
    </source>
</evidence>
<accession>A0A2T0FPY8</accession>
<feature type="compositionally biased region" description="Pro residues" evidence="1">
    <location>
        <begin position="101"/>
        <end position="113"/>
    </location>
</feature>
<keyword evidence="2" id="KW-0472">Membrane</keyword>
<keyword evidence="2" id="KW-0812">Transmembrane</keyword>
<feature type="compositionally biased region" description="Low complexity" evidence="1">
    <location>
        <begin position="1003"/>
        <end position="1034"/>
    </location>
</feature>
<feature type="region of interest" description="Disordered" evidence="1">
    <location>
        <begin position="509"/>
        <end position="550"/>
    </location>
</feature>
<proteinExistence type="predicted"/>
<dbReference type="PANTHER" id="PTHR48125">
    <property type="entry name" value="LP07818P1"/>
    <property type="match status" value="1"/>
</dbReference>
<feature type="region of interest" description="Disordered" evidence="1">
    <location>
        <begin position="1"/>
        <end position="143"/>
    </location>
</feature>
<feature type="region of interest" description="Disordered" evidence="1">
    <location>
        <begin position="925"/>
        <end position="1039"/>
    </location>
</feature>
<feature type="compositionally biased region" description="Polar residues" evidence="1">
    <location>
        <begin position="986"/>
        <end position="1002"/>
    </location>
</feature>